<keyword evidence="3" id="KW-1185">Reference proteome</keyword>
<protein>
    <submittedName>
        <fullName evidence="2">Uncharacterized protein</fullName>
    </submittedName>
</protein>
<comment type="caution">
    <text evidence="2">The sequence shown here is derived from an EMBL/GenBank/DDBJ whole genome shotgun (WGS) entry which is preliminary data.</text>
</comment>
<sequence>MAELRFDPGQRPGIRPATVGSTGSAEKQNAGKRSCEGRRGGRASARSLSRGRSGAASLAARAPGTKRRGSGTEKKGEERRKSANARPAASPPAGRASTRAMAPPPAGPPGGRASRPAHLPGRRGRALYRGDIPLHVGLTAPHPAANQGSGAGRQRLGRSGRSLGSAAPKALCAAQARGRRRAEVTALARRGNEKLAGCVTR</sequence>
<evidence type="ECO:0000256" key="1">
    <source>
        <dbReference type="SAM" id="MobiDB-lite"/>
    </source>
</evidence>
<feature type="compositionally biased region" description="Low complexity" evidence="1">
    <location>
        <begin position="152"/>
        <end position="166"/>
    </location>
</feature>
<feature type="compositionally biased region" description="Low complexity" evidence="1">
    <location>
        <begin position="84"/>
        <end position="101"/>
    </location>
</feature>
<proteinExistence type="predicted"/>
<accession>A0AB34HAS6</accession>
<feature type="compositionally biased region" description="Low complexity" evidence="1">
    <location>
        <begin position="42"/>
        <end position="62"/>
    </location>
</feature>
<gene>
    <name evidence="2" type="ORF">J1605_005664</name>
</gene>
<evidence type="ECO:0000313" key="2">
    <source>
        <dbReference type="EMBL" id="KAJ8787860.1"/>
    </source>
</evidence>
<feature type="region of interest" description="Disordered" evidence="1">
    <location>
        <begin position="1"/>
        <end position="168"/>
    </location>
</feature>
<dbReference type="AlphaFoldDB" id="A0AB34HAS6"/>
<dbReference type="Proteomes" id="UP001159641">
    <property type="component" value="Unassembled WGS sequence"/>
</dbReference>
<name>A0AB34HAS6_ESCRO</name>
<evidence type="ECO:0000313" key="3">
    <source>
        <dbReference type="Proteomes" id="UP001159641"/>
    </source>
</evidence>
<reference evidence="2 3" key="1">
    <citation type="submission" date="2022-11" db="EMBL/GenBank/DDBJ databases">
        <title>Whole genome sequence of Eschrichtius robustus ER-17-0199.</title>
        <authorList>
            <person name="Bruniche-Olsen A."/>
            <person name="Black A.N."/>
            <person name="Fields C.J."/>
            <person name="Walden K."/>
            <person name="Dewoody J.A."/>
        </authorList>
    </citation>
    <scope>NUCLEOTIDE SEQUENCE [LARGE SCALE GENOMIC DNA]</scope>
    <source>
        <strain evidence="2">ER-17-0199</strain>
        <tissue evidence="2">Blubber</tissue>
    </source>
</reference>
<organism evidence="2 3">
    <name type="scientific">Eschrichtius robustus</name>
    <name type="common">California gray whale</name>
    <name type="synonym">Eschrichtius gibbosus</name>
    <dbReference type="NCBI Taxonomy" id="9764"/>
    <lineage>
        <taxon>Eukaryota</taxon>
        <taxon>Metazoa</taxon>
        <taxon>Chordata</taxon>
        <taxon>Craniata</taxon>
        <taxon>Vertebrata</taxon>
        <taxon>Euteleostomi</taxon>
        <taxon>Mammalia</taxon>
        <taxon>Eutheria</taxon>
        <taxon>Laurasiatheria</taxon>
        <taxon>Artiodactyla</taxon>
        <taxon>Whippomorpha</taxon>
        <taxon>Cetacea</taxon>
        <taxon>Mysticeti</taxon>
        <taxon>Eschrichtiidae</taxon>
        <taxon>Eschrichtius</taxon>
    </lineage>
</organism>
<feature type="compositionally biased region" description="Basic and acidic residues" evidence="1">
    <location>
        <begin position="70"/>
        <end position="81"/>
    </location>
</feature>
<dbReference type="EMBL" id="JAIQCJ010001699">
    <property type="protein sequence ID" value="KAJ8787860.1"/>
    <property type="molecule type" value="Genomic_DNA"/>
</dbReference>